<dbReference type="Proteomes" id="UP000196640">
    <property type="component" value="Unassembled WGS sequence"/>
</dbReference>
<gene>
    <name evidence="2" type="ORF">CDV52_19640</name>
    <name evidence="1" type="ORF">CDV53_17545</name>
</gene>
<name>A0A212AI53_9RHOB</name>
<keyword evidence="4" id="KW-1185">Reference proteome</keyword>
<proteinExistence type="predicted"/>
<dbReference type="Proteomes" id="UP000214673">
    <property type="component" value="Unassembled WGS sequence"/>
</dbReference>
<organism evidence="2 3">
    <name type="scientific">Haematobacter missouriensis</name>
    <dbReference type="NCBI Taxonomy" id="366616"/>
    <lineage>
        <taxon>Bacteria</taxon>
        <taxon>Pseudomonadati</taxon>
        <taxon>Pseudomonadota</taxon>
        <taxon>Alphaproteobacteria</taxon>
        <taxon>Rhodobacterales</taxon>
        <taxon>Paracoccaceae</taxon>
        <taxon>Haematobacter</taxon>
    </lineage>
</organism>
<evidence type="ECO:0000313" key="1">
    <source>
        <dbReference type="EMBL" id="OWJ72401.1"/>
    </source>
</evidence>
<dbReference type="AlphaFoldDB" id="A0A212AI53"/>
<accession>A0A212AI53</accession>
<evidence type="ECO:0008006" key="5">
    <source>
        <dbReference type="Google" id="ProtNLM"/>
    </source>
</evidence>
<evidence type="ECO:0000313" key="4">
    <source>
        <dbReference type="Proteomes" id="UP000214673"/>
    </source>
</evidence>
<dbReference type="EMBL" id="NIPV01000097">
    <property type="protein sequence ID" value="OWJ72401.1"/>
    <property type="molecule type" value="Genomic_DNA"/>
</dbReference>
<sequence>MPTCRHPVTGVELNILAIHRKRLDDDEVLTARLLRDEGHKVQDIAAMLGTNQGRVHGAIGSTGKIA</sequence>
<dbReference type="EMBL" id="NIPX01000048">
    <property type="protein sequence ID" value="OWJ81095.1"/>
    <property type="molecule type" value="Genomic_DNA"/>
</dbReference>
<dbReference type="STRING" id="366616.CG51_05300"/>
<evidence type="ECO:0000313" key="3">
    <source>
        <dbReference type="Proteomes" id="UP000196640"/>
    </source>
</evidence>
<reference evidence="3 4" key="1">
    <citation type="submission" date="2016-11" db="EMBL/GenBank/DDBJ databases">
        <title>Comparison of Traditional DNA-DNA Hybridization with In Silico Genomic Analysis.</title>
        <authorList>
            <person name="Nicholson A.C."/>
            <person name="Sammons S."/>
            <person name="Humrighouse B.W."/>
            <person name="Graziano J."/>
            <person name="Lasker B."/>
            <person name="Whitney A.M."/>
            <person name="Mcquiston J.R."/>
        </authorList>
    </citation>
    <scope>NUCLEOTIDE SEQUENCE [LARGE SCALE GENOMIC DNA]</scope>
    <source>
        <strain evidence="1 4">H1892</strain>
        <strain evidence="2 3">H2381</strain>
    </source>
</reference>
<evidence type="ECO:0000313" key="2">
    <source>
        <dbReference type="EMBL" id="OWJ81095.1"/>
    </source>
</evidence>
<protein>
    <recommendedName>
        <fullName evidence="5">Transposase IS30-like HTH domain-containing protein</fullName>
    </recommendedName>
</protein>
<comment type="caution">
    <text evidence="2">The sequence shown here is derived from an EMBL/GenBank/DDBJ whole genome shotgun (WGS) entry which is preliminary data.</text>
</comment>